<reference evidence="6 7" key="1">
    <citation type="submission" date="2013-07" db="EMBL/GenBank/DDBJ databases">
        <authorList>
            <person name="Weinstock G."/>
            <person name="Sodergren E."/>
            <person name="Wylie T."/>
            <person name="Fulton L."/>
            <person name="Fulton R."/>
            <person name="Fronick C."/>
            <person name="O'Laughlin M."/>
            <person name="Godfrey J."/>
            <person name="Miner T."/>
            <person name="Herter B."/>
            <person name="Appelbaum E."/>
            <person name="Cordes M."/>
            <person name="Lek S."/>
            <person name="Wollam A."/>
            <person name="Pepin K.H."/>
            <person name="Palsikar V.B."/>
            <person name="Mitreva M."/>
            <person name="Wilson R.K."/>
        </authorList>
    </citation>
    <scope>NUCLEOTIDE SEQUENCE [LARGE SCALE GENOMIC DNA]</scope>
    <source>
        <strain evidence="6 7">ATCC 27760</strain>
    </source>
</reference>
<dbReference type="AlphaFoldDB" id="U2JK60"/>
<dbReference type="GO" id="GO:0046872">
    <property type="term" value="F:metal ion binding"/>
    <property type="evidence" value="ECO:0007669"/>
    <property type="project" value="UniProtKB-KW"/>
</dbReference>
<keyword evidence="3" id="KW-0479">Metal-binding</keyword>
<dbReference type="Gene3D" id="3.40.50.1000">
    <property type="entry name" value="HAD superfamily/HAD-like"/>
    <property type="match status" value="1"/>
</dbReference>
<dbReference type="Proteomes" id="UP000016662">
    <property type="component" value="Unassembled WGS sequence"/>
</dbReference>
<evidence type="ECO:0000256" key="2">
    <source>
        <dbReference type="ARBA" id="ARBA00006171"/>
    </source>
</evidence>
<dbReference type="PANTHER" id="PTHR46193">
    <property type="entry name" value="6-PHOSPHOGLUCONATE PHOSPHATASE"/>
    <property type="match status" value="1"/>
</dbReference>
<evidence type="ECO:0000256" key="1">
    <source>
        <dbReference type="ARBA" id="ARBA00001946"/>
    </source>
</evidence>
<evidence type="ECO:0000256" key="3">
    <source>
        <dbReference type="ARBA" id="ARBA00022723"/>
    </source>
</evidence>
<dbReference type="SUPFAM" id="SSF56784">
    <property type="entry name" value="HAD-like"/>
    <property type="match status" value="1"/>
</dbReference>
<keyword evidence="5" id="KW-0119">Carbohydrate metabolism</keyword>
<dbReference type="InterPro" id="IPR006439">
    <property type="entry name" value="HAD-SF_hydro_IA"/>
</dbReference>
<dbReference type="PANTHER" id="PTHR46193:SF18">
    <property type="entry name" value="HEXITOL PHOSPHATASE B"/>
    <property type="match status" value="1"/>
</dbReference>
<gene>
    <name evidence="6" type="ORF">RUMCAL_03494</name>
</gene>
<dbReference type="InterPro" id="IPR023198">
    <property type="entry name" value="PGP-like_dom2"/>
</dbReference>
<comment type="caution">
    <text evidence="6">The sequence shown here is derived from an EMBL/GenBank/DDBJ whole genome shotgun (WGS) entry which is preliminary data.</text>
</comment>
<proteinExistence type="inferred from homology"/>
<dbReference type="PATRIC" id="fig|411473.3.peg.2923"/>
<evidence type="ECO:0000313" key="6">
    <source>
        <dbReference type="EMBL" id="ERJ86636.1"/>
    </source>
</evidence>
<dbReference type="STRING" id="411473.RUMCAL_03494"/>
<keyword evidence="6" id="KW-0378">Hydrolase</keyword>
<dbReference type="PRINTS" id="PR00413">
    <property type="entry name" value="HADHALOGNASE"/>
</dbReference>
<dbReference type="SFLD" id="SFLDS00003">
    <property type="entry name" value="Haloacid_Dehalogenase"/>
    <property type="match status" value="1"/>
</dbReference>
<evidence type="ECO:0000256" key="4">
    <source>
        <dbReference type="ARBA" id="ARBA00022842"/>
    </source>
</evidence>
<dbReference type="SFLD" id="SFLDG01135">
    <property type="entry name" value="C1.5.6:_HAD__Beta-PGM__Phospha"/>
    <property type="match status" value="1"/>
</dbReference>
<organism evidence="6 7">
    <name type="scientific">Ruminococcus callidus ATCC 27760</name>
    <dbReference type="NCBI Taxonomy" id="411473"/>
    <lineage>
        <taxon>Bacteria</taxon>
        <taxon>Bacillati</taxon>
        <taxon>Bacillota</taxon>
        <taxon>Clostridia</taxon>
        <taxon>Eubacteriales</taxon>
        <taxon>Oscillospiraceae</taxon>
        <taxon>Ruminococcus</taxon>
    </lineage>
</organism>
<dbReference type="InterPro" id="IPR023214">
    <property type="entry name" value="HAD_sf"/>
</dbReference>
<keyword evidence="7" id="KW-1185">Reference proteome</keyword>
<evidence type="ECO:0000256" key="5">
    <source>
        <dbReference type="ARBA" id="ARBA00023277"/>
    </source>
</evidence>
<dbReference type="NCBIfam" id="TIGR01509">
    <property type="entry name" value="HAD-SF-IA-v3"/>
    <property type="match status" value="1"/>
</dbReference>
<dbReference type="Gene3D" id="1.10.150.240">
    <property type="entry name" value="Putative phosphatase, domain 2"/>
    <property type="match status" value="1"/>
</dbReference>
<dbReference type="InterPro" id="IPR051600">
    <property type="entry name" value="Beta-PGM-like"/>
</dbReference>
<dbReference type="eggNOG" id="COG0637">
    <property type="taxonomic scope" value="Bacteria"/>
</dbReference>
<dbReference type="EMBL" id="AWVF01000475">
    <property type="protein sequence ID" value="ERJ86636.1"/>
    <property type="molecule type" value="Genomic_DNA"/>
</dbReference>
<evidence type="ECO:0000313" key="7">
    <source>
        <dbReference type="Proteomes" id="UP000016662"/>
    </source>
</evidence>
<feature type="non-terminal residue" evidence="6">
    <location>
        <position position="1"/>
    </location>
</feature>
<comment type="similarity">
    <text evidence="2">Belongs to the HAD-like hydrolase superfamily. CbbY/CbbZ/Gph/YieH family.</text>
</comment>
<dbReference type="HOGENOM" id="CLU_1059664_0_0_9"/>
<dbReference type="SFLD" id="SFLDG01129">
    <property type="entry name" value="C1.5:_HAD__Beta-PGM__Phosphata"/>
    <property type="match status" value="1"/>
</dbReference>
<comment type="cofactor">
    <cofactor evidence="1">
        <name>Mg(2+)</name>
        <dbReference type="ChEBI" id="CHEBI:18420"/>
    </cofactor>
</comment>
<accession>U2JK60</accession>
<protein>
    <submittedName>
        <fullName evidence="6">HAD hydrolase, family IA, variant 3</fullName>
    </submittedName>
</protein>
<keyword evidence="4" id="KW-0460">Magnesium</keyword>
<dbReference type="GO" id="GO:0016787">
    <property type="term" value="F:hydrolase activity"/>
    <property type="evidence" value="ECO:0007669"/>
    <property type="project" value="UniProtKB-KW"/>
</dbReference>
<name>U2JK60_9FIRM</name>
<dbReference type="Pfam" id="PF13419">
    <property type="entry name" value="HAD_2"/>
    <property type="match status" value="1"/>
</dbReference>
<dbReference type="InterPro" id="IPR036412">
    <property type="entry name" value="HAD-like_sf"/>
</dbReference>
<sequence length="262" mass="29334">PGFESPMAHHIRAASVSRTGGFFILTERCRFGYNKGIGILTNRRNSMKAIIFDMDGVIFDTERVGDQAWRQAAEEMGFAQIDDAISQCRGLNRADTKAFFEREYPDLDYLAFHKRNHEIMNQLLADGMPVKTGAVELLHWLRQEEWRVALATSTGRESTMHHLEAAHMTDLFDAIITGEQVEHGKPDPEIYEMACDAIGVTAGLSFAVEDSPNGIRSAAAANLRVIMVPDLVKPNLELRELVVTVQENLLGVQKFLEKFGEL</sequence>
<dbReference type="InterPro" id="IPR041492">
    <property type="entry name" value="HAD_2"/>
</dbReference>